<dbReference type="Proteomes" id="UP001150603">
    <property type="component" value="Unassembled WGS sequence"/>
</dbReference>
<evidence type="ECO:0000313" key="1">
    <source>
        <dbReference type="EMBL" id="KAJ1940300.1"/>
    </source>
</evidence>
<evidence type="ECO:0000313" key="2">
    <source>
        <dbReference type="Proteomes" id="UP001150603"/>
    </source>
</evidence>
<name>A0ACC1J745_9FUNG</name>
<accession>A0ACC1J745</accession>
<comment type="caution">
    <text evidence="1">The sequence shown here is derived from an EMBL/GenBank/DDBJ whole genome shotgun (WGS) entry which is preliminary data.</text>
</comment>
<dbReference type="EMBL" id="JANBPW010002585">
    <property type="protein sequence ID" value="KAJ1940300.1"/>
    <property type="molecule type" value="Genomic_DNA"/>
</dbReference>
<gene>
    <name evidence="1" type="ORF">FBU59_003854</name>
</gene>
<protein>
    <submittedName>
        <fullName evidence="1">Uncharacterized protein</fullName>
    </submittedName>
</protein>
<keyword evidence="2" id="KW-1185">Reference proteome</keyword>
<organism evidence="1 2">
    <name type="scientific">Linderina macrospora</name>
    <dbReference type="NCBI Taxonomy" id="4868"/>
    <lineage>
        <taxon>Eukaryota</taxon>
        <taxon>Fungi</taxon>
        <taxon>Fungi incertae sedis</taxon>
        <taxon>Zoopagomycota</taxon>
        <taxon>Kickxellomycotina</taxon>
        <taxon>Kickxellomycetes</taxon>
        <taxon>Kickxellales</taxon>
        <taxon>Kickxellaceae</taxon>
        <taxon>Linderina</taxon>
    </lineage>
</organism>
<sequence>MDWWNQGDSAALNRDMPSGSLQTRWFDYARDILAVVRQLGVRQSLVGIGHSWGAANLQLAEIMSPLTFAGLFLVESATPIEITPEQSELLAVVVRKRRFQWKSIDDARAHFENHSFSANWDKRILELFIQHGLEHDEEKSLLKCLPGPEADGFAATAYGAPFIGRNLWRIQCPCVYLTASESDKVSADYVRELIAPMRDCEHYVVQGRGHLLLHEDPVQTAEHCIQSLDKFALKLRSTSKL</sequence>
<reference evidence="1" key="1">
    <citation type="submission" date="2022-07" db="EMBL/GenBank/DDBJ databases">
        <title>Phylogenomic reconstructions and comparative analyses of Kickxellomycotina fungi.</title>
        <authorList>
            <person name="Reynolds N.K."/>
            <person name="Stajich J.E."/>
            <person name="Barry K."/>
            <person name="Grigoriev I.V."/>
            <person name="Crous P."/>
            <person name="Smith M.E."/>
        </authorList>
    </citation>
    <scope>NUCLEOTIDE SEQUENCE</scope>
    <source>
        <strain evidence="1">NRRL 5244</strain>
    </source>
</reference>
<proteinExistence type="predicted"/>